<evidence type="ECO:0000313" key="2">
    <source>
        <dbReference type="EMBL" id="GFE54447.1"/>
    </source>
</evidence>
<comment type="caution">
    <text evidence="2">The sequence shown here is derived from an EMBL/GenBank/DDBJ whole genome shotgun (WGS) entry which is preliminary data.</text>
</comment>
<protein>
    <submittedName>
        <fullName evidence="2">Uncharacterized protein</fullName>
    </submittedName>
</protein>
<proteinExistence type="predicted"/>
<feature type="region of interest" description="Disordered" evidence="1">
    <location>
        <begin position="432"/>
        <end position="462"/>
    </location>
</feature>
<organism evidence="2 3">
    <name type="scientific">Babesia ovis</name>
    <dbReference type="NCBI Taxonomy" id="5869"/>
    <lineage>
        <taxon>Eukaryota</taxon>
        <taxon>Sar</taxon>
        <taxon>Alveolata</taxon>
        <taxon>Apicomplexa</taxon>
        <taxon>Aconoidasida</taxon>
        <taxon>Piroplasmida</taxon>
        <taxon>Babesiidae</taxon>
        <taxon>Babesia</taxon>
    </lineage>
</organism>
<dbReference type="EMBL" id="BLIY01000016">
    <property type="protein sequence ID" value="GFE54447.1"/>
    <property type="molecule type" value="Genomic_DNA"/>
</dbReference>
<feature type="compositionally biased region" description="Low complexity" evidence="1">
    <location>
        <begin position="383"/>
        <end position="392"/>
    </location>
</feature>
<keyword evidence="3" id="KW-1185">Reference proteome</keyword>
<evidence type="ECO:0000313" key="3">
    <source>
        <dbReference type="Proteomes" id="UP001057455"/>
    </source>
</evidence>
<feature type="region of interest" description="Disordered" evidence="1">
    <location>
        <begin position="374"/>
        <end position="399"/>
    </location>
</feature>
<gene>
    <name evidence="2" type="ORF">BaOVIS_018510</name>
</gene>
<dbReference type="Proteomes" id="UP001057455">
    <property type="component" value="Unassembled WGS sequence"/>
</dbReference>
<name>A0A9W5WVL6_BABOV</name>
<sequence>MRSNLGADKSRLYKVLYGQQCHLYYISLYVKPSRSISILDENLRQIRRIELKDVSTIQRRILSPEQTIKTAVATYRDLIEFKLSKEGNSWLRFTLPSTEECEALCKAIQLQFGVPVYNYGSLNVNFRAALGAKRTDDAVSPSTPAVSNYRLVRDDYYASCVRDLLSHLGVSLTEEDYGSGEPPAEFSNEYPVMIDGTLEEGSYASFRSLKTPQMESFTVYRVEWYISTRRGLSGEFYPMPCCLNDMFYLHDLTIGRYLKLRVSKAVGTDVNRKYLYCVTTRGPVRLGNIMAHNMLLNVSKDNEVHNVLVCAKQFRALAIHLNRLPADGNISSHSVDPPRAQDPLIPSARTLELNSIEDEIAKLDIKADSIPESLPASERSVRRSVTSSNSDSLGTVTDVISSENDTATVRGSSIDTVDTHNSLSVSQLAASTSVSSTSSIPVTEPPASQDTPTVPKEGHVKAKPKTLGVVAKGPPVKKPTEIQNGKMRGLFRNLFDKGKMFIQKKRLTKAQTGSQDIKAKHPGPKIAQPRPKARSAGTVPSSTAQHDESFIEVQIQYRCAGLFMWTNEVELELKWTRLDVREYGDPSQPPTSIPDPHTGIELEFTYKSKDSTQPPLLPLTLRLSSSLQRSTLFHAMLFNKYRGSFYSIDQGEKDLHRGLFSEVKDAYAKICKHMGRRHVG</sequence>
<evidence type="ECO:0000256" key="1">
    <source>
        <dbReference type="SAM" id="MobiDB-lite"/>
    </source>
</evidence>
<reference evidence="2" key="1">
    <citation type="submission" date="2019-12" db="EMBL/GenBank/DDBJ databases">
        <title>Genome sequence of Babesia ovis.</title>
        <authorList>
            <person name="Yamagishi J."/>
            <person name="Sevinc F."/>
            <person name="Xuan X."/>
        </authorList>
    </citation>
    <scope>NUCLEOTIDE SEQUENCE</scope>
    <source>
        <strain evidence="2">Selcuk</strain>
    </source>
</reference>
<accession>A0A9W5WVL6</accession>
<dbReference type="AlphaFoldDB" id="A0A9W5WVL6"/>
<feature type="region of interest" description="Disordered" evidence="1">
    <location>
        <begin position="506"/>
        <end position="544"/>
    </location>
</feature>
<dbReference type="OrthoDB" id="365655at2759"/>